<dbReference type="RefSeq" id="WP_104021526.1">
    <property type="nucleotide sequence ID" value="NZ_CP014060.2"/>
</dbReference>
<sequence>MKRGLRMLAAAAIAAGVLTGCGGARYRDVAASIPVMVPDTGRIYFYQPPAPGSVLSSQPYLRVNGTKVGRSKPGSFFFINRPAGTYRVDTMRENEFVTFDLAPGQTRYVRLSIEGVGGNSSSVGTQAMRMEDSETLAEQEMAPLRYWGAGSRERVKLRR</sequence>
<reference evidence="3" key="1">
    <citation type="submission" date="2015-12" db="EMBL/GenBank/DDBJ databases">
        <title>FDA dAtabase for Regulatory Grade micrObial Sequences (FDA-ARGOS): Supporting development and validation of Infectious Disease Dx tests.</title>
        <authorList>
            <person name="Case J."/>
            <person name="Tallon L."/>
            <person name="Sadzewicz L."/>
            <person name="Sengamalay N."/>
            <person name="Ott S."/>
            <person name="Godinez A."/>
            <person name="Nagaraj S."/>
            <person name="Nadendla S."/>
            <person name="Sichtig H."/>
        </authorList>
    </citation>
    <scope>NUCLEOTIDE SEQUENCE [LARGE SCALE GENOMIC DNA]</scope>
    <source>
        <strain evidence="3">FDAARGOS_147</strain>
    </source>
</reference>
<dbReference type="InterPro" id="IPR022548">
    <property type="entry name" value="DUF2846"/>
</dbReference>
<dbReference type="Pfam" id="PF11008">
    <property type="entry name" value="DUF2846"/>
    <property type="match status" value="1"/>
</dbReference>
<protein>
    <recommendedName>
        <fullName evidence="1">DUF2846 domain-containing protein</fullName>
    </recommendedName>
</protein>
<dbReference type="PROSITE" id="PS51257">
    <property type="entry name" value="PROKAR_LIPOPROTEIN"/>
    <property type="match status" value="1"/>
</dbReference>
<feature type="domain" description="DUF2846" evidence="1">
    <location>
        <begin position="39"/>
        <end position="115"/>
    </location>
</feature>
<dbReference type="EMBL" id="CP014060">
    <property type="protein sequence ID" value="AMG35630.2"/>
    <property type="molecule type" value="Genomic_DNA"/>
</dbReference>
<evidence type="ECO:0000259" key="1">
    <source>
        <dbReference type="Pfam" id="PF11008"/>
    </source>
</evidence>
<organism evidence="2 3">
    <name type="scientific">Alcaligenes xylosoxydans xylosoxydans</name>
    <name type="common">Achromobacter xylosoxidans</name>
    <dbReference type="NCBI Taxonomy" id="85698"/>
    <lineage>
        <taxon>Bacteria</taxon>
        <taxon>Pseudomonadati</taxon>
        <taxon>Pseudomonadota</taxon>
        <taxon>Betaproteobacteria</taxon>
        <taxon>Burkholderiales</taxon>
        <taxon>Alcaligenaceae</taxon>
        <taxon>Achromobacter</taxon>
    </lineage>
</organism>
<dbReference type="Proteomes" id="UP000060602">
    <property type="component" value="Chromosome"/>
</dbReference>
<name>A0A109XVK0_ALCXX</name>
<gene>
    <name evidence="2" type="ORF">AL504_06045</name>
</gene>
<evidence type="ECO:0000313" key="2">
    <source>
        <dbReference type="EMBL" id="AMG35630.2"/>
    </source>
</evidence>
<proteinExistence type="predicted"/>
<dbReference type="AlphaFoldDB" id="A0A109XVK0"/>
<accession>A0A109XVK0</accession>
<evidence type="ECO:0000313" key="3">
    <source>
        <dbReference type="Proteomes" id="UP000060602"/>
    </source>
</evidence>